<evidence type="ECO:0000313" key="2">
    <source>
        <dbReference type="EMBL" id="KAJ8315907.1"/>
    </source>
</evidence>
<dbReference type="EMBL" id="JARBDR010000332">
    <property type="protein sequence ID" value="KAJ8315907.1"/>
    <property type="molecule type" value="Genomic_DNA"/>
</dbReference>
<organism evidence="2 3">
    <name type="scientific">Tegillarca granosa</name>
    <name type="common">Malaysian cockle</name>
    <name type="synonym">Anadara granosa</name>
    <dbReference type="NCBI Taxonomy" id="220873"/>
    <lineage>
        <taxon>Eukaryota</taxon>
        <taxon>Metazoa</taxon>
        <taxon>Spiralia</taxon>
        <taxon>Lophotrochozoa</taxon>
        <taxon>Mollusca</taxon>
        <taxon>Bivalvia</taxon>
        <taxon>Autobranchia</taxon>
        <taxon>Pteriomorphia</taxon>
        <taxon>Arcoida</taxon>
        <taxon>Arcoidea</taxon>
        <taxon>Arcidae</taxon>
        <taxon>Tegillarca</taxon>
    </lineage>
</organism>
<name>A0ABQ9FEZ0_TEGGR</name>
<sequence length="81" mass="8776">MASSSSDEGFPTSNDFLDCHASADEPDPYVDSSSDENIDCDILGTKSSECKNHVKEAIYNDSNDTDNSAPEHFDPLADDKT</sequence>
<feature type="region of interest" description="Disordered" evidence="1">
    <location>
        <begin position="59"/>
        <end position="81"/>
    </location>
</feature>
<reference evidence="2 3" key="1">
    <citation type="submission" date="2022-12" db="EMBL/GenBank/DDBJ databases">
        <title>Chromosome-level genome of Tegillarca granosa.</title>
        <authorList>
            <person name="Kim J."/>
        </authorList>
    </citation>
    <scope>NUCLEOTIDE SEQUENCE [LARGE SCALE GENOMIC DNA]</scope>
    <source>
        <strain evidence="2">Teg-2019</strain>
        <tissue evidence="2">Adductor muscle</tissue>
    </source>
</reference>
<evidence type="ECO:0000313" key="3">
    <source>
        <dbReference type="Proteomes" id="UP001217089"/>
    </source>
</evidence>
<feature type="compositionally biased region" description="Acidic residues" evidence="1">
    <location>
        <begin position="24"/>
        <end position="37"/>
    </location>
</feature>
<keyword evidence="3" id="KW-1185">Reference proteome</keyword>
<evidence type="ECO:0000256" key="1">
    <source>
        <dbReference type="SAM" id="MobiDB-lite"/>
    </source>
</evidence>
<gene>
    <name evidence="2" type="ORF">KUTeg_006541</name>
</gene>
<dbReference type="Proteomes" id="UP001217089">
    <property type="component" value="Unassembled WGS sequence"/>
</dbReference>
<feature type="region of interest" description="Disordered" evidence="1">
    <location>
        <begin position="1"/>
        <end position="37"/>
    </location>
</feature>
<comment type="caution">
    <text evidence="2">The sequence shown here is derived from an EMBL/GenBank/DDBJ whole genome shotgun (WGS) entry which is preliminary data.</text>
</comment>
<feature type="compositionally biased region" description="Polar residues" evidence="1">
    <location>
        <begin position="1"/>
        <end position="15"/>
    </location>
</feature>
<accession>A0ABQ9FEZ0</accession>
<feature type="compositionally biased region" description="Basic and acidic residues" evidence="1">
    <location>
        <begin position="69"/>
        <end position="81"/>
    </location>
</feature>
<protein>
    <submittedName>
        <fullName evidence="2">Uncharacterized protein</fullName>
    </submittedName>
</protein>
<proteinExistence type="predicted"/>